<organism evidence="15 16">
    <name type="scientific">Thermococcus aggregans</name>
    <dbReference type="NCBI Taxonomy" id="110163"/>
    <lineage>
        <taxon>Archaea</taxon>
        <taxon>Methanobacteriati</taxon>
        <taxon>Methanobacteriota</taxon>
        <taxon>Thermococci</taxon>
        <taxon>Thermococcales</taxon>
        <taxon>Thermococcaceae</taxon>
        <taxon>Thermococcus</taxon>
    </lineage>
</organism>
<gene>
    <name evidence="15" type="ORF">NF865_09035</name>
</gene>
<keyword evidence="11" id="KW-0482">Metalloprotease</keyword>
<keyword evidence="16" id="KW-1185">Reference proteome</keyword>
<dbReference type="Proteomes" id="UP001055732">
    <property type="component" value="Chromosome"/>
</dbReference>
<evidence type="ECO:0000256" key="4">
    <source>
        <dbReference type="ARBA" id="ARBA00022475"/>
    </source>
</evidence>
<dbReference type="KEGG" id="tagg:NF865_09035"/>
<protein>
    <submittedName>
        <fullName evidence="15">Site-2 protease family protein</fullName>
    </submittedName>
</protein>
<keyword evidence="8" id="KW-0378">Hydrolase</keyword>
<dbReference type="InterPro" id="IPR008915">
    <property type="entry name" value="Peptidase_M50"/>
</dbReference>
<keyword evidence="6 13" id="KW-0812">Transmembrane</keyword>
<dbReference type="GO" id="GO:0005886">
    <property type="term" value="C:plasma membrane"/>
    <property type="evidence" value="ECO:0007669"/>
    <property type="project" value="UniProtKB-SubCell"/>
</dbReference>
<evidence type="ECO:0000256" key="6">
    <source>
        <dbReference type="ARBA" id="ARBA00022692"/>
    </source>
</evidence>
<evidence type="ECO:0000256" key="5">
    <source>
        <dbReference type="ARBA" id="ARBA00022670"/>
    </source>
</evidence>
<evidence type="ECO:0000313" key="16">
    <source>
        <dbReference type="Proteomes" id="UP001055732"/>
    </source>
</evidence>
<keyword evidence="7" id="KW-0479">Metal-binding</keyword>
<evidence type="ECO:0000256" key="11">
    <source>
        <dbReference type="ARBA" id="ARBA00023049"/>
    </source>
</evidence>
<dbReference type="CDD" id="cd06158">
    <property type="entry name" value="S2P-M50_like_1"/>
    <property type="match status" value="1"/>
</dbReference>
<evidence type="ECO:0000256" key="8">
    <source>
        <dbReference type="ARBA" id="ARBA00022801"/>
    </source>
</evidence>
<dbReference type="Pfam" id="PF02163">
    <property type="entry name" value="Peptidase_M50"/>
    <property type="match status" value="1"/>
</dbReference>
<comment type="cofactor">
    <cofactor evidence="1">
        <name>Zn(2+)</name>
        <dbReference type="ChEBI" id="CHEBI:29105"/>
    </cofactor>
</comment>
<dbReference type="PANTHER" id="PTHR35864">
    <property type="entry name" value="ZINC METALLOPROTEASE MJ0611-RELATED"/>
    <property type="match status" value="1"/>
</dbReference>
<evidence type="ECO:0000256" key="9">
    <source>
        <dbReference type="ARBA" id="ARBA00022833"/>
    </source>
</evidence>
<comment type="similarity">
    <text evidence="3">Belongs to the peptidase M50B family.</text>
</comment>
<comment type="subcellular location">
    <subcellularLocation>
        <location evidence="2">Cell membrane</location>
        <topology evidence="2">Multi-pass membrane protein</topology>
    </subcellularLocation>
</comment>
<keyword evidence="4" id="KW-1003">Cell membrane</keyword>
<reference evidence="15" key="1">
    <citation type="journal article" date="1998" name="Int. J. Syst. Bacteriol. 48 Pt">
        <title>Thermococcus guaymasensis sp. nov. and Thermococcus aggregans sp. nov., two novel thermophilic archaea isolated from the Guaymas Basin hydrothermal vent site.</title>
        <authorList>
            <person name="Canganella F."/>
            <person name="Jones W.J."/>
            <person name="Gambacorta A."/>
            <person name="Antranikian G."/>
        </authorList>
    </citation>
    <scope>NUCLEOTIDE SEQUENCE</scope>
    <source>
        <strain evidence="15">TY</strain>
    </source>
</reference>
<evidence type="ECO:0000256" key="12">
    <source>
        <dbReference type="ARBA" id="ARBA00023136"/>
    </source>
</evidence>
<dbReference type="RefSeq" id="WP_253304393.1">
    <property type="nucleotide sequence ID" value="NZ_CP099582.1"/>
</dbReference>
<dbReference type="InterPro" id="IPR052348">
    <property type="entry name" value="Metallopeptidase_M50B"/>
</dbReference>
<dbReference type="AlphaFoldDB" id="A0A9E7SP40"/>
<keyword evidence="5 15" id="KW-0645">Protease</keyword>
<keyword evidence="9" id="KW-0862">Zinc</keyword>
<name>A0A9E7SP40_THEAG</name>
<evidence type="ECO:0000313" key="15">
    <source>
        <dbReference type="EMBL" id="USS40437.1"/>
    </source>
</evidence>
<keyword evidence="10 13" id="KW-1133">Transmembrane helix</keyword>
<proteinExistence type="inferred from homology"/>
<evidence type="ECO:0000256" key="1">
    <source>
        <dbReference type="ARBA" id="ARBA00001947"/>
    </source>
</evidence>
<evidence type="ECO:0000256" key="13">
    <source>
        <dbReference type="SAM" id="Phobius"/>
    </source>
</evidence>
<feature type="transmembrane region" description="Helical" evidence="13">
    <location>
        <begin position="109"/>
        <end position="133"/>
    </location>
</feature>
<feature type="transmembrane region" description="Helical" evidence="13">
    <location>
        <begin position="145"/>
        <end position="164"/>
    </location>
</feature>
<keyword evidence="12 13" id="KW-0472">Membrane</keyword>
<dbReference type="InterPro" id="IPR044537">
    <property type="entry name" value="Rip2-like"/>
</dbReference>
<dbReference type="GO" id="GO:0046872">
    <property type="term" value="F:metal ion binding"/>
    <property type="evidence" value="ECO:0007669"/>
    <property type="project" value="UniProtKB-KW"/>
</dbReference>
<evidence type="ECO:0000256" key="7">
    <source>
        <dbReference type="ARBA" id="ARBA00022723"/>
    </source>
</evidence>
<feature type="transmembrane region" description="Helical" evidence="13">
    <location>
        <begin position="176"/>
        <end position="192"/>
    </location>
</feature>
<sequence>MVLGLRKQELEDLAISFIVLTLVFSNFELTAIPYVAFGIFTAFVFHEIAHRQVARRYGYYAIYRRWDTGIMLALLVGMLNKLLGLRFPFAAVGAVQVYSLYADWEDREIYGKISLAGPVTNILIGTFALILLLLGKFSGILWASLYYTAFINLWLAFFNLLPIPPLDGYKVLRWNPGYWGVTIGIAFLLQSLF</sequence>
<accession>A0A9E7SP40</accession>
<reference evidence="15" key="2">
    <citation type="submission" date="2022-06" db="EMBL/GenBank/DDBJ databases">
        <authorList>
            <person name="Park Y.-J."/>
        </authorList>
    </citation>
    <scope>NUCLEOTIDE SEQUENCE</scope>
    <source>
        <strain evidence="15">TY</strain>
    </source>
</reference>
<evidence type="ECO:0000259" key="14">
    <source>
        <dbReference type="Pfam" id="PF02163"/>
    </source>
</evidence>
<feature type="domain" description="Peptidase M50" evidence="14">
    <location>
        <begin position="141"/>
        <end position="173"/>
    </location>
</feature>
<dbReference type="PANTHER" id="PTHR35864:SF1">
    <property type="entry name" value="ZINC METALLOPROTEASE YWHC-RELATED"/>
    <property type="match status" value="1"/>
</dbReference>
<dbReference type="GO" id="GO:0008237">
    <property type="term" value="F:metallopeptidase activity"/>
    <property type="evidence" value="ECO:0007669"/>
    <property type="project" value="UniProtKB-KW"/>
</dbReference>
<evidence type="ECO:0000256" key="3">
    <source>
        <dbReference type="ARBA" id="ARBA00007931"/>
    </source>
</evidence>
<evidence type="ECO:0000256" key="10">
    <source>
        <dbReference type="ARBA" id="ARBA00022989"/>
    </source>
</evidence>
<evidence type="ECO:0000256" key="2">
    <source>
        <dbReference type="ARBA" id="ARBA00004651"/>
    </source>
</evidence>
<dbReference type="GO" id="GO:0006508">
    <property type="term" value="P:proteolysis"/>
    <property type="evidence" value="ECO:0007669"/>
    <property type="project" value="UniProtKB-KW"/>
</dbReference>
<dbReference type="EMBL" id="CP099582">
    <property type="protein sequence ID" value="USS40437.1"/>
    <property type="molecule type" value="Genomic_DNA"/>
</dbReference>